<dbReference type="Proteomes" id="UP000503222">
    <property type="component" value="Chromosome"/>
</dbReference>
<evidence type="ECO:0000313" key="3">
    <source>
        <dbReference type="EMBL" id="QIK77555.1"/>
    </source>
</evidence>
<name>A0A6G7YLD5_9SPHN</name>
<proteinExistence type="predicted"/>
<feature type="signal peptide" evidence="2">
    <location>
        <begin position="1"/>
        <end position="20"/>
    </location>
</feature>
<dbReference type="KEGG" id="spii:G7077_00080"/>
<accession>A0A6G7YLD5</accession>
<feature type="chain" id="PRO_5026160692" evidence="2">
    <location>
        <begin position="21"/>
        <end position="84"/>
    </location>
</feature>
<protein>
    <submittedName>
        <fullName evidence="3">Uncharacterized protein</fullName>
    </submittedName>
</protein>
<keyword evidence="1" id="KW-0472">Membrane</keyword>
<evidence type="ECO:0000256" key="2">
    <source>
        <dbReference type="SAM" id="SignalP"/>
    </source>
</evidence>
<feature type="transmembrane region" description="Helical" evidence="1">
    <location>
        <begin position="44"/>
        <end position="66"/>
    </location>
</feature>
<evidence type="ECO:0000313" key="4">
    <source>
        <dbReference type="Proteomes" id="UP000503222"/>
    </source>
</evidence>
<keyword evidence="1" id="KW-0812">Transmembrane</keyword>
<organism evidence="3 4">
    <name type="scientific">Sphingomonas piscis</name>
    <dbReference type="NCBI Taxonomy" id="2714943"/>
    <lineage>
        <taxon>Bacteria</taxon>
        <taxon>Pseudomonadati</taxon>
        <taxon>Pseudomonadota</taxon>
        <taxon>Alphaproteobacteria</taxon>
        <taxon>Sphingomonadales</taxon>
        <taxon>Sphingomonadaceae</taxon>
        <taxon>Sphingomonas</taxon>
    </lineage>
</organism>
<reference evidence="3 4" key="1">
    <citation type="submission" date="2020-03" db="EMBL/GenBank/DDBJ databases">
        <title>Sphingomonas sp. nov., isolated from fish.</title>
        <authorList>
            <person name="Hyun D.-W."/>
            <person name="Bae J.-W."/>
        </authorList>
    </citation>
    <scope>NUCLEOTIDE SEQUENCE [LARGE SCALE GENOMIC DNA]</scope>
    <source>
        <strain evidence="3 4">HDW15B</strain>
    </source>
</reference>
<keyword evidence="4" id="KW-1185">Reference proteome</keyword>
<dbReference type="AlphaFoldDB" id="A0A6G7YLD5"/>
<dbReference type="EMBL" id="CP049869">
    <property type="protein sequence ID" value="QIK77555.1"/>
    <property type="molecule type" value="Genomic_DNA"/>
</dbReference>
<evidence type="ECO:0000256" key="1">
    <source>
        <dbReference type="SAM" id="Phobius"/>
    </source>
</evidence>
<keyword evidence="2" id="KW-0732">Signal</keyword>
<sequence length="84" mass="9349">MFTYLCHLYIAHGLALIADAAVGNPDAAINVLGKAFSGQPPVAWGWSLGVVYGVWLLVIALLIPLARWMAALKRRRRDWWLGYI</sequence>
<gene>
    <name evidence="3" type="ORF">G7077_00080</name>
</gene>
<dbReference type="RefSeq" id="WP_166409951.1">
    <property type="nucleotide sequence ID" value="NZ_CP049869.1"/>
</dbReference>
<keyword evidence="1" id="KW-1133">Transmembrane helix</keyword>